<accession>A0A2S8GG10</accession>
<dbReference type="EMBL" id="PUIB01000001">
    <property type="protein sequence ID" value="PQO43363.1"/>
    <property type="molecule type" value="Genomic_DNA"/>
</dbReference>
<comment type="function">
    <text evidence="5">Bidirectionally degrades single-stranded DNA into large acid-insoluble oligonucleotides, which are then degraded further into small acid-soluble oligonucleotides.</text>
</comment>
<dbReference type="OrthoDB" id="9802795at2"/>
<gene>
    <name evidence="5 10" type="primary">xseA</name>
    <name evidence="10" type="ORF">C5Y98_00160</name>
</gene>
<dbReference type="GO" id="GO:0008855">
    <property type="term" value="F:exodeoxyribonuclease VII activity"/>
    <property type="evidence" value="ECO:0007669"/>
    <property type="project" value="UniProtKB-UniRule"/>
</dbReference>
<comment type="subcellular location">
    <subcellularLocation>
        <location evidence="5 6">Cytoplasm</location>
    </subcellularLocation>
</comment>
<evidence type="ECO:0000313" key="11">
    <source>
        <dbReference type="Proteomes" id="UP000239388"/>
    </source>
</evidence>
<keyword evidence="1 5" id="KW-0963">Cytoplasm</keyword>
<evidence type="ECO:0000259" key="8">
    <source>
        <dbReference type="Pfam" id="PF02601"/>
    </source>
</evidence>
<proteinExistence type="inferred from homology"/>
<dbReference type="GO" id="GO:0003676">
    <property type="term" value="F:nucleic acid binding"/>
    <property type="evidence" value="ECO:0007669"/>
    <property type="project" value="InterPro"/>
</dbReference>
<feature type="coiled-coil region" evidence="7">
    <location>
        <begin position="284"/>
        <end position="312"/>
    </location>
</feature>
<evidence type="ECO:0000256" key="1">
    <source>
        <dbReference type="ARBA" id="ARBA00022490"/>
    </source>
</evidence>
<keyword evidence="3 5" id="KW-0378">Hydrolase</keyword>
<keyword evidence="4 5" id="KW-0269">Exonuclease</keyword>
<comment type="similarity">
    <text evidence="5 6">Belongs to the XseA family.</text>
</comment>
<dbReference type="GO" id="GO:0006308">
    <property type="term" value="P:DNA catabolic process"/>
    <property type="evidence" value="ECO:0007669"/>
    <property type="project" value="UniProtKB-UniRule"/>
</dbReference>
<evidence type="ECO:0000256" key="7">
    <source>
        <dbReference type="SAM" id="Coils"/>
    </source>
</evidence>
<feature type="domain" description="OB-fold nucleic acid binding" evidence="9">
    <location>
        <begin position="19"/>
        <end position="112"/>
    </location>
</feature>
<sequence length="423" mass="46181">MDVDVPPWEAAAGEQPPVLTVAQLTSLIKGTLEMAFPSVWVSGEISNLAQPRSGHVYLTLKDDAAQIRAVMWKTTAAKLPFDLEDGQQVICRGDLDVYAPRGSYQLVIRQIEPQGVGALQLALQKLQQKLAAEGLFEPDLKRPLPRFPRRIVVVTSPTGAAIRDFLEVMRRRWRGADVLVIPTRVQGAGAAEEIAAAIKKAAKLKPRPDVLVATRGGGSIEDLWCFNEEPVVRAIAECEIPVISAVGHEIDVTLSDLAADVRALTPSEAAELCVPSQAEVSDSLDGYRERLAQALRQRALLARRRLDALSERRAFVKPFALVHDAQRLLDGWDERLAAAALRQLQVSQQRFREATARLESLSPLAVLARGYSVTRTLEGDVLRSAEDAAPGDQIETILPAGRLISRVESVDSESTKQAPNKKA</sequence>
<dbReference type="GO" id="GO:0009318">
    <property type="term" value="C:exodeoxyribonuclease VII complex"/>
    <property type="evidence" value="ECO:0007669"/>
    <property type="project" value="UniProtKB-UniRule"/>
</dbReference>
<keyword evidence="7" id="KW-0175">Coiled coil</keyword>
<protein>
    <recommendedName>
        <fullName evidence="5">Exodeoxyribonuclease 7 large subunit</fullName>
        <ecNumber evidence="5">3.1.11.6</ecNumber>
    </recommendedName>
    <alternativeName>
        <fullName evidence="5">Exodeoxyribonuclease VII large subunit</fullName>
        <shortName evidence="5">Exonuclease VII large subunit</shortName>
    </alternativeName>
</protein>
<dbReference type="Pfam" id="PF13742">
    <property type="entry name" value="tRNA_anti_2"/>
    <property type="match status" value="1"/>
</dbReference>
<evidence type="ECO:0000256" key="3">
    <source>
        <dbReference type="ARBA" id="ARBA00022801"/>
    </source>
</evidence>
<dbReference type="Proteomes" id="UP000239388">
    <property type="component" value="Unassembled WGS sequence"/>
</dbReference>
<name>A0A2S8GG10_9BACT</name>
<evidence type="ECO:0000256" key="5">
    <source>
        <dbReference type="HAMAP-Rule" id="MF_00378"/>
    </source>
</evidence>
<dbReference type="InterPro" id="IPR003753">
    <property type="entry name" value="Exonuc_VII_L"/>
</dbReference>
<feature type="domain" description="Exonuclease VII large subunit C-terminal" evidence="8">
    <location>
        <begin position="135"/>
        <end position="355"/>
    </location>
</feature>
<dbReference type="PANTHER" id="PTHR30008:SF0">
    <property type="entry name" value="EXODEOXYRIBONUCLEASE 7 LARGE SUBUNIT"/>
    <property type="match status" value="1"/>
</dbReference>
<dbReference type="EC" id="3.1.11.6" evidence="5"/>
<comment type="caution">
    <text evidence="10">The sequence shown here is derived from an EMBL/GenBank/DDBJ whole genome shotgun (WGS) entry which is preliminary data.</text>
</comment>
<dbReference type="CDD" id="cd04489">
    <property type="entry name" value="ExoVII_LU_OBF"/>
    <property type="match status" value="1"/>
</dbReference>
<evidence type="ECO:0000313" key="10">
    <source>
        <dbReference type="EMBL" id="PQO43363.1"/>
    </source>
</evidence>
<dbReference type="GO" id="GO:0005737">
    <property type="term" value="C:cytoplasm"/>
    <property type="evidence" value="ECO:0007669"/>
    <property type="project" value="UniProtKB-SubCell"/>
</dbReference>
<evidence type="ECO:0000259" key="9">
    <source>
        <dbReference type="Pfam" id="PF13742"/>
    </source>
</evidence>
<dbReference type="HAMAP" id="MF_00378">
    <property type="entry name" value="Exonuc_7_L"/>
    <property type="match status" value="1"/>
</dbReference>
<dbReference type="Pfam" id="PF02601">
    <property type="entry name" value="Exonuc_VII_L"/>
    <property type="match status" value="1"/>
</dbReference>
<comment type="subunit">
    <text evidence="5">Heterooligomer composed of large and small subunits.</text>
</comment>
<evidence type="ECO:0000256" key="2">
    <source>
        <dbReference type="ARBA" id="ARBA00022722"/>
    </source>
</evidence>
<dbReference type="InterPro" id="IPR025824">
    <property type="entry name" value="OB-fold_nuc-bd_dom"/>
</dbReference>
<dbReference type="PANTHER" id="PTHR30008">
    <property type="entry name" value="EXODEOXYRIBONUCLEASE 7 LARGE SUBUNIT"/>
    <property type="match status" value="1"/>
</dbReference>
<evidence type="ECO:0000256" key="6">
    <source>
        <dbReference type="RuleBase" id="RU004355"/>
    </source>
</evidence>
<dbReference type="InterPro" id="IPR020579">
    <property type="entry name" value="Exonuc_VII_lsu_C"/>
</dbReference>
<organism evidence="10 11">
    <name type="scientific">Blastopirellula marina</name>
    <dbReference type="NCBI Taxonomy" id="124"/>
    <lineage>
        <taxon>Bacteria</taxon>
        <taxon>Pseudomonadati</taxon>
        <taxon>Planctomycetota</taxon>
        <taxon>Planctomycetia</taxon>
        <taxon>Pirellulales</taxon>
        <taxon>Pirellulaceae</taxon>
        <taxon>Blastopirellula</taxon>
    </lineage>
</organism>
<evidence type="ECO:0000256" key="4">
    <source>
        <dbReference type="ARBA" id="ARBA00022839"/>
    </source>
</evidence>
<comment type="catalytic activity">
    <reaction evidence="5 6">
        <text>Exonucleolytic cleavage in either 5'- to 3'- or 3'- to 5'-direction to yield nucleoside 5'-phosphates.</text>
        <dbReference type="EC" id="3.1.11.6"/>
    </reaction>
</comment>
<reference evidence="10 11" key="1">
    <citation type="submission" date="2018-02" db="EMBL/GenBank/DDBJ databases">
        <title>Comparative genomes isolates from brazilian mangrove.</title>
        <authorList>
            <person name="Araujo J.E."/>
            <person name="Taketani R.G."/>
            <person name="Silva M.C.P."/>
            <person name="Loureco M.V."/>
            <person name="Andreote F.D."/>
        </authorList>
    </citation>
    <scope>NUCLEOTIDE SEQUENCE [LARGE SCALE GENOMIC DNA]</scope>
    <source>
        <strain evidence="10 11">NAP PRIS-MGV</strain>
    </source>
</reference>
<dbReference type="RefSeq" id="WP_105350397.1">
    <property type="nucleotide sequence ID" value="NZ_PUIB01000001.1"/>
</dbReference>
<dbReference type="AlphaFoldDB" id="A0A2S8GG10"/>
<dbReference type="NCBIfam" id="TIGR00237">
    <property type="entry name" value="xseA"/>
    <property type="match status" value="1"/>
</dbReference>
<keyword evidence="2 5" id="KW-0540">Nuclease</keyword>